<organism evidence="1 2">
    <name type="scientific">Aeromicrobium ginsengisoli</name>
    <dbReference type="NCBI Taxonomy" id="363867"/>
    <lineage>
        <taxon>Bacteria</taxon>
        <taxon>Bacillati</taxon>
        <taxon>Actinomycetota</taxon>
        <taxon>Actinomycetes</taxon>
        <taxon>Propionibacteriales</taxon>
        <taxon>Nocardioidaceae</taxon>
        <taxon>Aeromicrobium</taxon>
    </lineage>
</organism>
<reference evidence="1" key="1">
    <citation type="submission" date="2019-09" db="EMBL/GenBank/DDBJ databases">
        <authorList>
            <person name="Li J."/>
        </authorList>
    </citation>
    <scope>NUCLEOTIDE SEQUENCE [LARGE SCALE GENOMIC DNA]</scope>
    <source>
        <strain evidence="1">JCM 14732</strain>
    </source>
</reference>
<dbReference type="Gene3D" id="3.40.630.30">
    <property type="match status" value="1"/>
</dbReference>
<dbReference type="RefSeq" id="WP_149687649.1">
    <property type="nucleotide sequence ID" value="NZ_SDPQ02000001.1"/>
</dbReference>
<dbReference type="AlphaFoldDB" id="A0A5M4FHR1"/>
<dbReference type="EMBL" id="SDPQ02000001">
    <property type="protein sequence ID" value="KAA1399508.1"/>
    <property type="molecule type" value="Genomic_DNA"/>
</dbReference>
<dbReference type="GO" id="GO:0016740">
    <property type="term" value="F:transferase activity"/>
    <property type="evidence" value="ECO:0007669"/>
    <property type="project" value="UniProtKB-KW"/>
</dbReference>
<accession>A0A5M4FHR1</accession>
<comment type="caution">
    <text evidence="1">The sequence shown here is derived from an EMBL/GenBank/DDBJ whole genome shotgun (WGS) entry which is preliminary data.</text>
</comment>
<evidence type="ECO:0000313" key="1">
    <source>
        <dbReference type="EMBL" id="KAA1399508.1"/>
    </source>
</evidence>
<dbReference type="OrthoDB" id="7945430at2"/>
<evidence type="ECO:0000313" key="2">
    <source>
        <dbReference type="Proteomes" id="UP000380867"/>
    </source>
</evidence>
<sequence length="217" mass="22663">MSHPLAGIIKDAAEGRFLPVDGEYHRVTPWKPGLEAVVAFTGHAVFAVDAKTTDETLADLGADGFGGAHDPRLIAELAGPDGWIDSLDVLLVGRGAGPTGHGLVARPDLATHPRVHFAASNRDDVQVFGFEDQQRSTVVVLARGLAGLPEISFELDPEHRGGEGTALIEDALRLVPEGELVVAAAAPGNAASLRALLSAGFVALGSLQLFRRASSDR</sequence>
<keyword evidence="2" id="KW-1185">Reference proteome</keyword>
<protein>
    <submittedName>
        <fullName evidence="1">N-acetyltransferase</fullName>
    </submittedName>
</protein>
<name>A0A5M4FHR1_9ACTN</name>
<gene>
    <name evidence="1" type="ORF">ESP70_001705</name>
</gene>
<proteinExistence type="predicted"/>
<dbReference type="Proteomes" id="UP000380867">
    <property type="component" value="Unassembled WGS sequence"/>
</dbReference>